<evidence type="ECO:0000313" key="2">
    <source>
        <dbReference type="Proteomes" id="UP001227268"/>
    </source>
</evidence>
<sequence>MTRGRAPNLALPLTKALAQQRDYRARKAANIARLEGENEVLRDENRRLCQDLAAYREGRPVPDRQQDNPSTKDASETPVAEIQHSPSSAGYLQLKISYEQLEAEVQRKEHVLLSLRDKEKEAFARLEALLQQSLQVVGGGAIAQQDADGRGYDHAIHGTTMKTELPGYHPILPSNGRNSLDKQTLVPPIRAASRSIPGYYPPPTVATPCSQTLQSGATSLSNRGSLSPDSESYRARKRVRSSSSFASAVGPYNGAPSRPYSHHPAQTYDQRTASPFLNPEYLVPSAAPYIMQSVTDDRPQMSAARAHAPPSVSPFPNYEGGRSRRERLEQMDSPIYNAERFPPSFPMPIQSSAVPFDDARSRQLQPLLTPSTTGFFREIPSYPRPSSQPRLSLHDSAPPATSEGLGQRPWMTDQIQSQPEHFPDRHKVDGNRQPDGAAVDGAQNGNYNGTHQSPIASACAPPSLVSKTCSPSKTCQSTASCNPPDQSKSQSCRSSPKPQASPLNAREIPQRVNGKEEELPPLTQANCCNGLFDCSSLPPNLWMPLHQMSTSYERGNNQTKSLASSATTMLPSPADLVSGSADDDSTEEGSLTLPVPRLTTPALKEAVERADIVTDLEAGQDEDCCFGILRCDDEKPAVESS</sequence>
<organism evidence="1 2">
    <name type="scientific">Naganishia friedmannii</name>
    <dbReference type="NCBI Taxonomy" id="89922"/>
    <lineage>
        <taxon>Eukaryota</taxon>
        <taxon>Fungi</taxon>
        <taxon>Dikarya</taxon>
        <taxon>Basidiomycota</taxon>
        <taxon>Agaricomycotina</taxon>
        <taxon>Tremellomycetes</taxon>
        <taxon>Filobasidiales</taxon>
        <taxon>Filobasidiaceae</taxon>
        <taxon>Naganishia</taxon>
    </lineage>
</organism>
<proteinExistence type="predicted"/>
<protein>
    <submittedName>
        <fullName evidence="1">Uncharacterized protein</fullName>
    </submittedName>
</protein>
<evidence type="ECO:0000313" key="1">
    <source>
        <dbReference type="EMBL" id="KAJ9098642.1"/>
    </source>
</evidence>
<accession>A0ACC2VJC5</accession>
<comment type="caution">
    <text evidence="1">The sequence shown here is derived from an EMBL/GenBank/DDBJ whole genome shotgun (WGS) entry which is preliminary data.</text>
</comment>
<keyword evidence="2" id="KW-1185">Reference proteome</keyword>
<reference evidence="1" key="1">
    <citation type="submission" date="2023-04" db="EMBL/GenBank/DDBJ databases">
        <title>Draft Genome sequencing of Naganishia species isolated from polar environments using Oxford Nanopore Technology.</title>
        <authorList>
            <person name="Leo P."/>
            <person name="Venkateswaran K."/>
        </authorList>
    </citation>
    <scope>NUCLEOTIDE SEQUENCE</scope>
    <source>
        <strain evidence="1">MNA-CCFEE 5423</strain>
    </source>
</reference>
<name>A0ACC2VJC5_9TREE</name>
<dbReference type="Proteomes" id="UP001227268">
    <property type="component" value="Unassembled WGS sequence"/>
</dbReference>
<gene>
    <name evidence="1" type="ORF">QFC21_004290</name>
</gene>
<dbReference type="EMBL" id="JASBWT010000014">
    <property type="protein sequence ID" value="KAJ9098642.1"/>
    <property type="molecule type" value="Genomic_DNA"/>
</dbReference>